<accession>A0ACC3CSM6</accession>
<reference evidence="1" key="1">
    <citation type="submission" date="2024-09" db="EMBL/GenBank/DDBJ databases">
        <title>Black Yeasts Isolated from many extreme environments.</title>
        <authorList>
            <person name="Coleine C."/>
            <person name="Stajich J.E."/>
            <person name="Selbmann L."/>
        </authorList>
    </citation>
    <scope>NUCLEOTIDE SEQUENCE</scope>
    <source>
        <strain evidence="1">CCFEE 5737</strain>
    </source>
</reference>
<protein>
    <submittedName>
        <fullName evidence="1">Uncharacterized protein</fullName>
    </submittedName>
</protein>
<sequence>MPPMPRNMTNMTTMSQRSDPGPGVGAAIGMAIGAPVGSGYNSGRPSLDGSIDQRPGAPGRSSDPDALPHHPVPVRPGLMEGVASPSPQMQAAKPAPIRQYNSPPSGPANAATSNNPRASVDRRRPDPPVTHAQLDQLRQTVKVNPTDHQTHLKLAKKLIEAATVLADENGRADPKTRAKNRERYILDGHKHVKKLVSANYPDAMFYLADCYGQGRLGLQVDPKEAFSLYQAAAKLGHGP</sequence>
<proteinExistence type="predicted"/>
<evidence type="ECO:0000313" key="2">
    <source>
        <dbReference type="Proteomes" id="UP001186974"/>
    </source>
</evidence>
<name>A0ACC3CSM6_9PEZI</name>
<keyword evidence="2" id="KW-1185">Reference proteome</keyword>
<comment type="caution">
    <text evidence="1">The sequence shown here is derived from an EMBL/GenBank/DDBJ whole genome shotgun (WGS) entry which is preliminary data.</text>
</comment>
<feature type="non-terminal residue" evidence="1">
    <location>
        <position position="239"/>
    </location>
</feature>
<gene>
    <name evidence="1" type="ORF">LTS18_001928</name>
</gene>
<dbReference type="EMBL" id="JAWDJW010012296">
    <property type="protein sequence ID" value="KAK3044193.1"/>
    <property type="molecule type" value="Genomic_DNA"/>
</dbReference>
<organism evidence="1 2">
    <name type="scientific">Coniosporium uncinatum</name>
    <dbReference type="NCBI Taxonomy" id="93489"/>
    <lineage>
        <taxon>Eukaryota</taxon>
        <taxon>Fungi</taxon>
        <taxon>Dikarya</taxon>
        <taxon>Ascomycota</taxon>
        <taxon>Pezizomycotina</taxon>
        <taxon>Dothideomycetes</taxon>
        <taxon>Dothideomycetes incertae sedis</taxon>
        <taxon>Coniosporium</taxon>
    </lineage>
</organism>
<dbReference type="Proteomes" id="UP001186974">
    <property type="component" value="Unassembled WGS sequence"/>
</dbReference>
<evidence type="ECO:0000313" key="1">
    <source>
        <dbReference type="EMBL" id="KAK3044193.1"/>
    </source>
</evidence>